<name>A0A6A2YYR4_HIBSY</name>
<keyword evidence="2" id="KW-0472">Membrane</keyword>
<feature type="compositionally biased region" description="Basic and acidic residues" evidence="1">
    <location>
        <begin position="342"/>
        <end position="360"/>
    </location>
</feature>
<organism evidence="4 5">
    <name type="scientific">Hibiscus syriacus</name>
    <name type="common">Rose of Sharon</name>
    <dbReference type="NCBI Taxonomy" id="106335"/>
    <lineage>
        <taxon>Eukaryota</taxon>
        <taxon>Viridiplantae</taxon>
        <taxon>Streptophyta</taxon>
        <taxon>Embryophyta</taxon>
        <taxon>Tracheophyta</taxon>
        <taxon>Spermatophyta</taxon>
        <taxon>Magnoliopsida</taxon>
        <taxon>eudicotyledons</taxon>
        <taxon>Gunneridae</taxon>
        <taxon>Pentapetalae</taxon>
        <taxon>rosids</taxon>
        <taxon>malvids</taxon>
        <taxon>Malvales</taxon>
        <taxon>Malvaceae</taxon>
        <taxon>Malvoideae</taxon>
        <taxon>Hibiscus</taxon>
    </lineage>
</organism>
<keyword evidence="2" id="KW-0812">Transmembrane</keyword>
<gene>
    <name evidence="4" type="ORF">F3Y22_tig00111105pilonHSYRG00244</name>
</gene>
<feature type="compositionally biased region" description="Basic residues" evidence="1">
    <location>
        <begin position="108"/>
        <end position="126"/>
    </location>
</feature>
<dbReference type="Pfam" id="PF02605">
    <property type="entry name" value="PsaL"/>
    <property type="match status" value="1"/>
</dbReference>
<dbReference type="GO" id="GO:0015979">
    <property type="term" value="P:photosynthesis"/>
    <property type="evidence" value="ECO:0007669"/>
    <property type="project" value="InterPro"/>
</dbReference>
<dbReference type="Gene3D" id="1.20.1240.10">
    <property type="entry name" value="Photosystem I PsaL, reaction centre subunit XI"/>
    <property type="match status" value="1"/>
</dbReference>
<dbReference type="Pfam" id="PF05623">
    <property type="entry name" value="DUF789"/>
    <property type="match status" value="2"/>
</dbReference>
<evidence type="ECO:0000313" key="5">
    <source>
        <dbReference type="Proteomes" id="UP000436088"/>
    </source>
</evidence>
<sequence>MNDLHLISSASINSFMVDGRKMQKGPRPAITYPAKSFRSRSFSGSNVQYRFHNKAFANKGTKFNEVSNNSSYNSFITCYDSSAVISKEFNATNPSAMFINSSEEDKSKKRNSQKRAKRRENIKRNSRVMLASQNQKFTLSIPMEVQHLKSETAAVSLCQGDKEGKHLSHMGSLEDLQPKDFSDVHDSLDSVSVGSNYEDSTNAVILKPFNKNILDQFLHGLADSCLHGRNVASSKRDKQFKSVPVSSGSCRPGNIGNHNSRSGTENSHFVWQRVQKKAVEKCNSELKKTSPFSSEFDVSLKDVPALKRNTNAVNATTLSITNDKKSKSKVPRKLKRKVSPASKEKNSFSWKESHPNKVDYPRVGTMKSESVDNFQAGPSGIEPCDTVCDTVCGTVFGLNNICIENQNNILQKSFVPLDRPNLFEVQSPVYLSHLMVNGVAQTEKGISLAENDLPICLRSIPMSQMLKPGFPKIPLKRVNPCSENLSSITFGTLCRTGKDLRHEISSIEKQDLSAAATDLNKITKALNDAYRAQMASEAVQMVTGCPIAEFERLLHFCSPAICHSYSSVGCQTCLLDQGPSALLCRHETPNIPLGCLWKWYEKHGSYGLEIRAEDHKNPERLGIDQSAFHAYFVPYLSAVQLFRNSTNNSTQNNTRISSPGISGDSDTCSISRNSATVGHRSIFSVLVPQPCTAEPSNQLQVNDVVRSEPSSVCPEDVLPVKSVDITRSVCLELAFEYFESEQPQQRRTLYEKIQDLVRDDVSPRSSKFDDYPSVDACVVSPVVGLQSCNAQGECWFQPRHSATNDTCENQGLSLSGMLKEKLRTLKETASLMARAVVTKGNKTPVNRHPDYEFFFSRQQYLKSSFTPPTPRALLSPKGLSSSLRILPSSSRRQSSFAIQGVQSERVRSTHNKFRSRYVLSDYQTVSSWLVHGFLLVGPFVKAGPLRNTPVAGGAGSLAAAGLVVILSICLTMYGVALFKEGEPSTTPSLTLTGRKKEPDQLQTADGWAKFTGGFFFGGISVVTWAYFLLYVLNLPYYFK</sequence>
<evidence type="ECO:0000256" key="2">
    <source>
        <dbReference type="SAM" id="Phobius"/>
    </source>
</evidence>
<dbReference type="AlphaFoldDB" id="A0A6A2YYR4"/>
<evidence type="ECO:0000313" key="4">
    <source>
        <dbReference type="EMBL" id="KAE8684698.1"/>
    </source>
</evidence>
<feature type="compositionally biased region" description="Basic residues" evidence="1">
    <location>
        <begin position="326"/>
        <end position="338"/>
    </location>
</feature>
<keyword evidence="5" id="KW-1185">Reference proteome</keyword>
<evidence type="ECO:0000256" key="1">
    <source>
        <dbReference type="SAM" id="MobiDB-lite"/>
    </source>
</evidence>
<dbReference type="PANTHER" id="PTHR32010">
    <property type="entry name" value="PHOTOSYSTEM II STABILITY/ASSEMBLY FACTOR HCF136, CHLOROPLASTIC"/>
    <property type="match status" value="1"/>
</dbReference>
<evidence type="ECO:0000259" key="3">
    <source>
        <dbReference type="Pfam" id="PF02605"/>
    </source>
</evidence>
<dbReference type="SUPFAM" id="SSF81568">
    <property type="entry name" value="Photosystem I reaction center subunit XI, PsaL"/>
    <property type="match status" value="1"/>
</dbReference>
<dbReference type="InterPro" id="IPR003757">
    <property type="entry name" value="PSI_PsaL"/>
</dbReference>
<dbReference type="GO" id="GO:0009538">
    <property type="term" value="C:photosystem I reaction center"/>
    <property type="evidence" value="ECO:0007669"/>
    <property type="project" value="InterPro"/>
</dbReference>
<feature type="transmembrane region" description="Helical" evidence="2">
    <location>
        <begin position="957"/>
        <end position="978"/>
    </location>
</feature>
<feature type="transmembrane region" description="Helical" evidence="2">
    <location>
        <begin position="1014"/>
        <end position="1038"/>
    </location>
</feature>
<feature type="compositionally biased region" description="Polar residues" evidence="1">
    <location>
        <begin position="256"/>
        <end position="267"/>
    </location>
</feature>
<accession>A0A6A2YYR4</accession>
<proteinExistence type="predicted"/>
<keyword evidence="2" id="KW-1133">Transmembrane helix</keyword>
<feature type="region of interest" description="Disordered" evidence="1">
    <location>
        <begin position="100"/>
        <end position="126"/>
    </location>
</feature>
<protein>
    <submittedName>
        <fullName evidence="4">Photosystem I reaction center subunit XI</fullName>
    </submittedName>
</protein>
<dbReference type="InterPro" id="IPR008507">
    <property type="entry name" value="DUF789"/>
</dbReference>
<dbReference type="PANTHER" id="PTHR32010:SF18">
    <property type="entry name" value="DUF789 FAMILY PROTEIN"/>
    <property type="match status" value="1"/>
</dbReference>
<feature type="domain" description="Photosystem I PsaL reaction centre subunit XI" evidence="3">
    <location>
        <begin position="929"/>
        <end position="1032"/>
    </location>
</feature>
<feature type="region of interest" description="Disordered" evidence="1">
    <location>
        <begin position="323"/>
        <end position="362"/>
    </location>
</feature>
<dbReference type="Proteomes" id="UP000436088">
    <property type="component" value="Unassembled WGS sequence"/>
</dbReference>
<dbReference type="EMBL" id="VEPZ02001236">
    <property type="protein sequence ID" value="KAE8684698.1"/>
    <property type="molecule type" value="Genomic_DNA"/>
</dbReference>
<reference evidence="4" key="1">
    <citation type="submission" date="2019-09" db="EMBL/GenBank/DDBJ databases">
        <title>Draft genome information of white flower Hibiscus syriacus.</title>
        <authorList>
            <person name="Kim Y.-M."/>
        </authorList>
    </citation>
    <scope>NUCLEOTIDE SEQUENCE [LARGE SCALE GENOMIC DNA]</scope>
    <source>
        <strain evidence="4">YM2019G1</strain>
    </source>
</reference>
<feature type="region of interest" description="Disordered" evidence="1">
    <location>
        <begin position="236"/>
        <end position="267"/>
    </location>
</feature>
<dbReference type="InterPro" id="IPR036592">
    <property type="entry name" value="PSI_PsaL_sf"/>
</dbReference>
<comment type="caution">
    <text evidence="4">The sequence shown here is derived from an EMBL/GenBank/DDBJ whole genome shotgun (WGS) entry which is preliminary data.</text>
</comment>